<dbReference type="EMBL" id="SJPM01000013">
    <property type="protein sequence ID" value="TWT91888.1"/>
    <property type="molecule type" value="Genomic_DNA"/>
</dbReference>
<evidence type="ECO:0000256" key="1">
    <source>
        <dbReference type="SAM" id="MobiDB-lite"/>
    </source>
</evidence>
<feature type="region of interest" description="Disordered" evidence="1">
    <location>
        <begin position="44"/>
        <end position="73"/>
    </location>
</feature>
<sequence>MSERGNAGTTVPAAFTLREAFVIPFESTSWSFHSPANGMRFATLSSQTKQDEQARADQIDPPIKLNPDISRHY</sequence>
<protein>
    <submittedName>
        <fullName evidence="2">Uncharacterized protein</fullName>
    </submittedName>
</protein>
<evidence type="ECO:0000313" key="3">
    <source>
        <dbReference type="Proteomes" id="UP000316213"/>
    </source>
</evidence>
<organism evidence="2 3">
    <name type="scientific">Neorhodopirellula pilleata</name>
    <dbReference type="NCBI Taxonomy" id="2714738"/>
    <lineage>
        <taxon>Bacteria</taxon>
        <taxon>Pseudomonadati</taxon>
        <taxon>Planctomycetota</taxon>
        <taxon>Planctomycetia</taxon>
        <taxon>Pirellulales</taxon>
        <taxon>Pirellulaceae</taxon>
        <taxon>Neorhodopirellula</taxon>
    </lineage>
</organism>
<comment type="caution">
    <text evidence="2">The sequence shown here is derived from an EMBL/GenBank/DDBJ whole genome shotgun (WGS) entry which is preliminary data.</text>
</comment>
<keyword evidence="3" id="KW-1185">Reference proteome</keyword>
<dbReference type="AlphaFoldDB" id="A0A5C5ZY06"/>
<evidence type="ECO:0000313" key="2">
    <source>
        <dbReference type="EMBL" id="TWT91888.1"/>
    </source>
</evidence>
<dbReference type="Proteomes" id="UP000316213">
    <property type="component" value="Unassembled WGS sequence"/>
</dbReference>
<proteinExistence type="predicted"/>
<accession>A0A5C5ZY06</accession>
<name>A0A5C5ZY06_9BACT</name>
<gene>
    <name evidence="2" type="ORF">Pla100_49270</name>
</gene>
<feature type="compositionally biased region" description="Basic and acidic residues" evidence="1">
    <location>
        <begin position="49"/>
        <end position="58"/>
    </location>
</feature>
<reference evidence="2 3" key="1">
    <citation type="submission" date="2019-02" db="EMBL/GenBank/DDBJ databases">
        <title>Deep-cultivation of Planctomycetes and their phenomic and genomic characterization uncovers novel biology.</title>
        <authorList>
            <person name="Wiegand S."/>
            <person name="Jogler M."/>
            <person name="Boedeker C."/>
            <person name="Pinto D."/>
            <person name="Vollmers J."/>
            <person name="Rivas-Marin E."/>
            <person name="Kohn T."/>
            <person name="Peeters S.H."/>
            <person name="Heuer A."/>
            <person name="Rast P."/>
            <person name="Oberbeckmann S."/>
            <person name="Bunk B."/>
            <person name="Jeske O."/>
            <person name="Meyerdierks A."/>
            <person name="Storesund J.E."/>
            <person name="Kallscheuer N."/>
            <person name="Luecker S."/>
            <person name="Lage O.M."/>
            <person name="Pohl T."/>
            <person name="Merkel B.J."/>
            <person name="Hornburger P."/>
            <person name="Mueller R.-W."/>
            <person name="Bruemmer F."/>
            <person name="Labrenz M."/>
            <person name="Spormann A.M."/>
            <person name="Op Den Camp H."/>
            <person name="Overmann J."/>
            <person name="Amann R."/>
            <person name="Jetten M.S.M."/>
            <person name="Mascher T."/>
            <person name="Medema M.H."/>
            <person name="Devos D.P."/>
            <person name="Kaster A.-K."/>
            <person name="Ovreas L."/>
            <person name="Rohde M."/>
            <person name="Galperin M.Y."/>
            <person name="Jogler C."/>
        </authorList>
    </citation>
    <scope>NUCLEOTIDE SEQUENCE [LARGE SCALE GENOMIC DNA]</scope>
    <source>
        <strain evidence="2 3">Pla100</strain>
    </source>
</reference>